<dbReference type="OrthoDB" id="5994at2759"/>
<name>A0A5C3N1M9_9AGAM</name>
<evidence type="ECO:0000313" key="3">
    <source>
        <dbReference type="EMBL" id="TFK51649.1"/>
    </source>
</evidence>
<evidence type="ECO:0000256" key="2">
    <source>
        <dbReference type="ARBA" id="ARBA00044129"/>
    </source>
</evidence>
<dbReference type="InterPro" id="IPR036164">
    <property type="entry name" value="bL21-like_sf"/>
</dbReference>
<evidence type="ECO:0000313" key="4">
    <source>
        <dbReference type="Proteomes" id="UP000305948"/>
    </source>
</evidence>
<dbReference type="Proteomes" id="UP000305948">
    <property type="component" value="Unassembled WGS sequence"/>
</dbReference>
<dbReference type="GO" id="GO:0003735">
    <property type="term" value="F:structural constituent of ribosome"/>
    <property type="evidence" value="ECO:0007669"/>
    <property type="project" value="TreeGrafter"/>
</dbReference>
<proteinExistence type="inferred from homology"/>
<dbReference type="GO" id="GO:0005762">
    <property type="term" value="C:mitochondrial large ribosomal subunit"/>
    <property type="evidence" value="ECO:0007669"/>
    <property type="project" value="TreeGrafter"/>
</dbReference>
<dbReference type="InterPro" id="IPR028909">
    <property type="entry name" value="bL21-like"/>
</dbReference>
<dbReference type="PANTHER" id="PTHR21349:SF0">
    <property type="entry name" value="LARGE RIBOSOMAL SUBUNIT PROTEIN BL21M"/>
    <property type="match status" value="1"/>
</dbReference>
<keyword evidence="4" id="KW-1185">Reference proteome</keyword>
<comment type="similarity">
    <text evidence="1">Belongs to the bacterial ribosomal protein bL21 family.</text>
</comment>
<dbReference type="STRING" id="5364.A0A5C3N1M9"/>
<dbReference type="SUPFAM" id="SSF141091">
    <property type="entry name" value="L21p-like"/>
    <property type="match status" value="1"/>
</dbReference>
<dbReference type="EMBL" id="ML213510">
    <property type="protein sequence ID" value="TFK51649.1"/>
    <property type="molecule type" value="Genomic_DNA"/>
</dbReference>
<dbReference type="AlphaFoldDB" id="A0A5C3N1M9"/>
<accession>A0A5C3N1M9</accession>
<reference evidence="3 4" key="1">
    <citation type="journal article" date="2019" name="Nat. Ecol. Evol.">
        <title>Megaphylogeny resolves global patterns of mushroom evolution.</title>
        <authorList>
            <person name="Varga T."/>
            <person name="Krizsan K."/>
            <person name="Foldi C."/>
            <person name="Dima B."/>
            <person name="Sanchez-Garcia M."/>
            <person name="Sanchez-Ramirez S."/>
            <person name="Szollosi G.J."/>
            <person name="Szarkandi J.G."/>
            <person name="Papp V."/>
            <person name="Albert L."/>
            <person name="Andreopoulos W."/>
            <person name="Angelini C."/>
            <person name="Antonin V."/>
            <person name="Barry K.W."/>
            <person name="Bougher N.L."/>
            <person name="Buchanan P."/>
            <person name="Buyck B."/>
            <person name="Bense V."/>
            <person name="Catcheside P."/>
            <person name="Chovatia M."/>
            <person name="Cooper J."/>
            <person name="Damon W."/>
            <person name="Desjardin D."/>
            <person name="Finy P."/>
            <person name="Geml J."/>
            <person name="Haridas S."/>
            <person name="Hughes K."/>
            <person name="Justo A."/>
            <person name="Karasinski D."/>
            <person name="Kautmanova I."/>
            <person name="Kiss B."/>
            <person name="Kocsube S."/>
            <person name="Kotiranta H."/>
            <person name="LaButti K.M."/>
            <person name="Lechner B.E."/>
            <person name="Liimatainen K."/>
            <person name="Lipzen A."/>
            <person name="Lukacs Z."/>
            <person name="Mihaltcheva S."/>
            <person name="Morgado L.N."/>
            <person name="Niskanen T."/>
            <person name="Noordeloos M.E."/>
            <person name="Ohm R.A."/>
            <person name="Ortiz-Santana B."/>
            <person name="Ovrebo C."/>
            <person name="Racz N."/>
            <person name="Riley R."/>
            <person name="Savchenko A."/>
            <person name="Shiryaev A."/>
            <person name="Soop K."/>
            <person name="Spirin V."/>
            <person name="Szebenyi C."/>
            <person name="Tomsovsky M."/>
            <person name="Tulloss R.E."/>
            <person name="Uehling J."/>
            <person name="Grigoriev I.V."/>
            <person name="Vagvolgyi C."/>
            <person name="Papp T."/>
            <person name="Martin F.M."/>
            <person name="Miettinen O."/>
            <person name="Hibbett D.S."/>
            <person name="Nagy L.G."/>
        </authorList>
    </citation>
    <scope>NUCLEOTIDE SEQUENCE [LARGE SCALE GENOMIC DNA]</scope>
    <source>
        <strain evidence="3 4">OMC1185</strain>
    </source>
</reference>
<sequence length="150" mass="16586">MANLLKLGGLRQVSARALHTQPTSTSSALALIRSQPNQYVIASLAGRKYLLAPRDLLTVPRMNDVRVGDVLALSEIHEIGSREFTLRGDPIIPKDAVKVAATVVEHTKGKMEIIVKKKRRTGYVRTIKHKQPYTRLRIGTIDVAVPEEVS</sequence>
<protein>
    <recommendedName>
        <fullName evidence="2">Large ribosomal subunit protein bL21m</fullName>
    </recommendedName>
</protein>
<gene>
    <name evidence="3" type="ORF">OE88DRAFT_1734704</name>
</gene>
<organism evidence="3 4">
    <name type="scientific">Heliocybe sulcata</name>
    <dbReference type="NCBI Taxonomy" id="5364"/>
    <lineage>
        <taxon>Eukaryota</taxon>
        <taxon>Fungi</taxon>
        <taxon>Dikarya</taxon>
        <taxon>Basidiomycota</taxon>
        <taxon>Agaricomycotina</taxon>
        <taxon>Agaricomycetes</taxon>
        <taxon>Gloeophyllales</taxon>
        <taxon>Gloeophyllaceae</taxon>
        <taxon>Heliocybe</taxon>
    </lineage>
</organism>
<evidence type="ECO:0000256" key="1">
    <source>
        <dbReference type="ARBA" id="ARBA00008563"/>
    </source>
</evidence>
<dbReference type="PANTHER" id="PTHR21349">
    <property type="entry name" value="50S RIBOSOMAL PROTEIN L21"/>
    <property type="match status" value="1"/>
</dbReference>
<dbReference type="Pfam" id="PF00829">
    <property type="entry name" value="Ribosomal_L21p"/>
    <property type="match status" value="1"/>
</dbReference>